<reference evidence="1" key="2">
    <citation type="submission" date="2007-05" db="EMBL/GenBank/DDBJ databases">
        <title>Genome sequence of Fusobacterium nucleatum subspecies polymorphum - a genetically tractable Fusobacterium.</title>
        <authorList>
            <person name="Karpathy S.E."/>
            <person name="Xiang Q."/>
            <person name="Gioia J."/>
            <person name="Jiang H."/>
            <person name="Liu Y."/>
            <person name="Petrosino J.F."/>
            <person name="Yerrapragada S."/>
            <person name="Fox G.E."/>
            <person name="Kinder Haake S."/>
            <person name="Weinstock G.M."/>
            <person name="Highlander S.K."/>
        </authorList>
    </citation>
    <scope>NUCLEOTIDE SEQUENCE [LARGE SCALE GENOMIC DNA]</scope>
    <source>
        <strain evidence="1">ATCC 10953</strain>
    </source>
</reference>
<sequence length="129" mass="14568">MVKNITLEMLIAKKEQSNADKMKIALFNSEVLGGTIEVVKLKAREVIKIMDSAEDKSTDGAYKANCKLIYKHCPILQKKELQEVYEVAEPYDVVMPVFEENLGEINKLATFILGLYGLADNEDIEELKN</sequence>
<dbReference type="AlphaFoldDB" id="A5TX43"/>
<accession>A5TX43</accession>
<dbReference type="Gene3D" id="3.30.2220.30">
    <property type="match status" value="1"/>
</dbReference>
<evidence type="ECO:0000313" key="1">
    <source>
        <dbReference type="EMBL" id="EDK89468.1"/>
    </source>
</evidence>
<name>A5TX43_FUSNP</name>
<gene>
    <name evidence="1" type="ORF">FNP_1695</name>
</gene>
<protein>
    <submittedName>
        <fullName evidence="1">Uncharacterized protein</fullName>
    </submittedName>
</protein>
<dbReference type="Proteomes" id="UP000001921">
    <property type="component" value="Chromosome"/>
</dbReference>
<reference evidence="1" key="1">
    <citation type="submission" date="2006-07" db="EMBL/GenBank/DDBJ databases">
        <authorList>
            <person name="Qin X."/>
            <person name="Weinstock G.M."/>
        </authorList>
    </citation>
    <scope>NUCLEOTIDE SEQUENCE [LARGE SCALE GENOMIC DNA]</scope>
    <source>
        <strain evidence="1">ATCC 10953</strain>
    </source>
</reference>
<dbReference type="HOGENOM" id="CLU_151180_0_0_0"/>
<dbReference type="GeneID" id="45635626"/>
<organism evidence="1">
    <name type="scientific">Fusobacterium polymorphum ATCC 10953</name>
    <dbReference type="NCBI Taxonomy" id="393480"/>
    <lineage>
        <taxon>Bacteria</taxon>
        <taxon>Fusobacteriati</taxon>
        <taxon>Fusobacteriota</taxon>
        <taxon>Fusobacteriia</taxon>
        <taxon>Fusobacteriales</taxon>
        <taxon>Fusobacteriaceae</taxon>
        <taxon>Fusobacterium</taxon>
    </lineage>
</organism>
<dbReference type="EMBL" id="CM000440">
    <property type="protein sequence ID" value="EDK89468.1"/>
    <property type="molecule type" value="Genomic_DNA"/>
</dbReference>
<dbReference type="RefSeq" id="WP_005898277.1">
    <property type="nucleotide sequence ID" value="NZ_CM000440.1"/>
</dbReference>
<dbReference type="InterPro" id="IPR038559">
    <property type="entry name" value="XkdN-like_sf"/>
</dbReference>
<proteinExistence type="predicted"/>
<dbReference type="eggNOG" id="ENOG5032QV1">
    <property type="taxonomic scope" value="Bacteria"/>
</dbReference>